<dbReference type="NCBIfam" id="TIGR00452">
    <property type="entry name" value="tRNA 5-methoxyuridine(34)/uridine 5-oxyacetic acid(34) synthase CmoB"/>
    <property type="match status" value="1"/>
</dbReference>
<dbReference type="AlphaFoldDB" id="A0A1Y6CLU2"/>
<protein>
    <submittedName>
        <fullName evidence="3">tRNA (Mo5U34)-methyltransferase</fullName>
    </submittedName>
</protein>
<evidence type="ECO:0000256" key="2">
    <source>
        <dbReference type="ARBA" id="ARBA00022694"/>
    </source>
</evidence>
<dbReference type="NCBIfam" id="NF011650">
    <property type="entry name" value="PRK15068.1"/>
    <property type="match status" value="1"/>
</dbReference>
<evidence type="ECO:0000313" key="4">
    <source>
        <dbReference type="Proteomes" id="UP000192907"/>
    </source>
</evidence>
<evidence type="ECO:0000313" key="3">
    <source>
        <dbReference type="EMBL" id="SMF76327.1"/>
    </source>
</evidence>
<keyword evidence="1 3" id="KW-0808">Transferase</keyword>
<keyword evidence="4" id="KW-1185">Reference proteome</keyword>
<reference evidence="4" key="1">
    <citation type="submission" date="2017-04" db="EMBL/GenBank/DDBJ databases">
        <authorList>
            <person name="Varghese N."/>
            <person name="Submissions S."/>
        </authorList>
    </citation>
    <scope>NUCLEOTIDE SEQUENCE [LARGE SCALE GENOMIC DNA]</scope>
    <source>
        <strain evidence="4">RKEM611</strain>
    </source>
</reference>
<dbReference type="InterPro" id="IPR029063">
    <property type="entry name" value="SAM-dependent_MTases_sf"/>
</dbReference>
<proteinExistence type="predicted"/>
<gene>
    <name evidence="3" type="ORF">SAMN06296036_13017</name>
</gene>
<dbReference type="GO" id="GO:0008168">
    <property type="term" value="F:methyltransferase activity"/>
    <property type="evidence" value="ECO:0007669"/>
    <property type="project" value="UniProtKB-KW"/>
</dbReference>
<dbReference type="Proteomes" id="UP000192907">
    <property type="component" value="Unassembled WGS sequence"/>
</dbReference>
<dbReference type="Pfam" id="PF08003">
    <property type="entry name" value="Methyltransf_9"/>
    <property type="match status" value="1"/>
</dbReference>
<dbReference type="STRING" id="1513793.SAMN06296036_13017"/>
<dbReference type="GO" id="GO:0032259">
    <property type="term" value="P:methylation"/>
    <property type="evidence" value="ECO:0007669"/>
    <property type="project" value="UniProtKB-KW"/>
</dbReference>
<evidence type="ECO:0000256" key="1">
    <source>
        <dbReference type="ARBA" id="ARBA00022679"/>
    </source>
</evidence>
<dbReference type="OrthoDB" id="9772751at2"/>
<dbReference type="EMBL" id="FWZT01000030">
    <property type="protein sequence ID" value="SMF76327.1"/>
    <property type="molecule type" value="Genomic_DNA"/>
</dbReference>
<dbReference type="GO" id="GO:0002098">
    <property type="term" value="P:tRNA wobble uridine modification"/>
    <property type="evidence" value="ECO:0007669"/>
    <property type="project" value="InterPro"/>
</dbReference>
<dbReference type="InterPro" id="IPR027555">
    <property type="entry name" value="Mo5U34_MeTrfas-like"/>
</dbReference>
<keyword evidence="2" id="KW-0819">tRNA processing</keyword>
<dbReference type="RefSeq" id="WP_132325016.1">
    <property type="nucleotide sequence ID" value="NZ_FWZT01000030.1"/>
</dbReference>
<organism evidence="3 4">
    <name type="scientific">Pseudobacteriovorax antillogorgiicola</name>
    <dbReference type="NCBI Taxonomy" id="1513793"/>
    <lineage>
        <taxon>Bacteria</taxon>
        <taxon>Pseudomonadati</taxon>
        <taxon>Bdellovibrionota</taxon>
        <taxon>Oligoflexia</taxon>
        <taxon>Oligoflexales</taxon>
        <taxon>Pseudobacteriovoracaceae</taxon>
        <taxon>Pseudobacteriovorax</taxon>
    </lineage>
</organism>
<dbReference type="SUPFAM" id="SSF53335">
    <property type="entry name" value="S-adenosyl-L-methionine-dependent methyltransferases"/>
    <property type="match status" value="1"/>
</dbReference>
<keyword evidence="3" id="KW-0489">Methyltransferase</keyword>
<dbReference type="InterPro" id="IPR010017">
    <property type="entry name" value="CmoB"/>
</dbReference>
<name>A0A1Y6CLU2_9BACT</name>
<dbReference type="CDD" id="cd02440">
    <property type="entry name" value="AdoMet_MTases"/>
    <property type="match status" value="1"/>
</dbReference>
<accession>A0A1Y6CLU2</accession>
<sequence>MTNIPWLPLVSSDHADRIQELRDERMAQLEEPRFAPYRKALEQAPAIDPNSWTFDEATVGFHLDSQRMIPQEQLEESLKAFIPWKKGPFNLFGTQIDSEWRSDLKWQRLQPAIGSLEDHVVADIGCHNGYFMFRMVPERPKAVIGFEPVAKHWFNFQLLNRYAQQSHLYFELFGVEHMDLFPKSFDTIFCLGILYHHTDPIGLLRKMRESLRKRGQLFIDCQGIAGDEPVAFVPPGKYAGARGIWFLPTLSCLENWVRRAGFQKIEVIFSEQLSTDEQRSSPWAPINSLAQSLSPCGTKTIEGHPAPYRFYLKAKI</sequence>
<dbReference type="GO" id="GO:0016765">
    <property type="term" value="F:transferase activity, transferring alkyl or aryl (other than methyl) groups"/>
    <property type="evidence" value="ECO:0007669"/>
    <property type="project" value="InterPro"/>
</dbReference>
<dbReference type="Gene3D" id="3.40.50.150">
    <property type="entry name" value="Vaccinia Virus protein VP39"/>
    <property type="match status" value="1"/>
</dbReference>